<keyword evidence="3" id="KW-1185">Reference proteome</keyword>
<dbReference type="Proteomes" id="UP001066276">
    <property type="component" value="Chromosome 8"/>
</dbReference>
<protein>
    <submittedName>
        <fullName evidence="2">Uncharacterized protein</fullName>
    </submittedName>
</protein>
<comment type="caution">
    <text evidence="2">The sequence shown here is derived from an EMBL/GenBank/DDBJ whole genome shotgun (WGS) entry which is preliminary data.</text>
</comment>
<reference evidence="2" key="1">
    <citation type="journal article" date="2022" name="bioRxiv">
        <title>Sequencing and chromosome-scale assembly of the giantPleurodeles waltlgenome.</title>
        <authorList>
            <person name="Brown T."/>
            <person name="Elewa A."/>
            <person name="Iarovenko S."/>
            <person name="Subramanian E."/>
            <person name="Araus A.J."/>
            <person name="Petzold A."/>
            <person name="Susuki M."/>
            <person name="Suzuki K.-i.T."/>
            <person name="Hayashi T."/>
            <person name="Toyoda A."/>
            <person name="Oliveira C."/>
            <person name="Osipova E."/>
            <person name="Leigh N.D."/>
            <person name="Simon A."/>
            <person name="Yun M.H."/>
        </authorList>
    </citation>
    <scope>NUCLEOTIDE SEQUENCE</scope>
    <source>
        <strain evidence="2">20211129_DDA</strain>
        <tissue evidence="2">Liver</tissue>
    </source>
</reference>
<feature type="region of interest" description="Disordered" evidence="1">
    <location>
        <begin position="28"/>
        <end position="51"/>
    </location>
</feature>
<proteinExistence type="predicted"/>
<sequence length="51" mass="6791">LGFVRSRWLWLHSDLGRRWDPRRIHRRRNRCSHPGRRRRHRRRFRRSRHKR</sequence>
<evidence type="ECO:0000313" key="2">
    <source>
        <dbReference type="EMBL" id="KAJ1116145.1"/>
    </source>
</evidence>
<dbReference type="AlphaFoldDB" id="A0AAV7NJ89"/>
<organism evidence="2 3">
    <name type="scientific">Pleurodeles waltl</name>
    <name type="common">Iberian ribbed newt</name>
    <dbReference type="NCBI Taxonomy" id="8319"/>
    <lineage>
        <taxon>Eukaryota</taxon>
        <taxon>Metazoa</taxon>
        <taxon>Chordata</taxon>
        <taxon>Craniata</taxon>
        <taxon>Vertebrata</taxon>
        <taxon>Euteleostomi</taxon>
        <taxon>Amphibia</taxon>
        <taxon>Batrachia</taxon>
        <taxon>Caudata</taxon>
        <taxon>Salamandroidea</taxon>
        <taxon>Salamandridae</taxon>
        <taxon>Pleurodelinae</taxon>
        <taxon>Pleurodeles</taxon>
    </lineage>
</organism>
<evidence type="ECO:0000313" key="3">
    <source>
        <dbReference type="Proteomes" id="UP001066276"/>
    </source>
</evidence>
<dbReference type="EMBL" id="JANPWB010000012">
    <property type="protein sequence ID" value="KAJ1116145.1"/>
    <property type="molecule type" value="Genomic_DNA"/>
</dbReference>
<gene>
    <name evidence="2" type="ORF">NDU88_004364</name>
</gene>
<accession>A0AAV7NJ89</accession>
<feature type="non-terminal residue" evidence="2">
    <location>
        <position position="1"/>
    </location>
</feature>
<feature type="non-terminal residue" evidence="2">
    <location>
        <position position="51"/>
    </location>
</feature>
<evidence type="ECO:0000256" key="1">
    <source>
        <dbReference type="SAM" id="MobiDB-lite"/>
    </source>
</evidence>
<name>A0AAV7NJ89_PLEWA</name>